<gene>
    <name evidence="2" type="ORF">C7C56_023505</name>
</gene>
<dbReference type="GO" id="GO:0016787">
    <property type="term" value="F:hydrolase activity"/>
    <property type="evidence" value="ECO:0007669"/>
    <property type="project" value="UniProtKB-KW"/>
</dbReference>
<keyword evidence="2" id="KW-0378">Hydrolase</keyword>
<dbReference type="SUPFAM" id="SSF56601">
    <property type="entry name" value="beta-lactamase/transpeptidase-like"/>
    <property type="match status" value="1"/>
</dbReference>
<dbReference type="PANTHER" id="PTHR43283">
    <property type="entry name" value="BETA-LACTAMASE-RELATED"/>
    <property type="match status" value="1"/>
</dbReference>
<accession>A0A2U2HEG3</accession>
<dbReference type="Pfam" id="PF00144">
    <property type="entry name" value="Beta-lactamase"/>
    <property type="match status" value="1"/>
</dbReference>
<evidence type="ECO:0000313" key="2">
    <source>
        <dbReference type="EMBL" id="PWF42040.1"/>
    </source>
</evidence>
<dbReference type="Gene3D" id="3.40.710.10">
    <property type="entry name" value="DD-peptidase/beta-lactamase superfamily"/>
    <property type="match status" value="1"/>
</dbReference>
<dbReference type="InterPro" id="IPR012338">
    <property type="entry name" value="Beta-lactam/transpept-like"/>
</dbReference>
<keyword evidence="3" id="KW-1185">Reference proteome</keyword>
<dbReference type="EMBL" id="PXWF02000304">
    <property type="protein sequence ID" value="PWF42040.1"/>
    <property type="molecule type" value="Genomic_DNA"/>
</dbReference>
<protein>
    <submittedName>
        <fullName evidence="2">Serine hydrolase</fullName>
    </submittedName>
</protein>
<evidence type="ECO:0000259" key="1">
    <source>
        <dbReference type="Pfam" id="PF00144"/>
    </source>
</evidence>
<evidence type="ECO:0000313" key="3">
    <source>
        <dbReference type="Proteomes" id="UP000241421"/>
    </source>
</evidence>
<dbReference type="Proteomes" id="UP000241421">
    <property type="component" value="Unassembled WGS sequence"/>
</dbReference>
<sequence length="395" mass="43175">MLMVTLLNMFLNAASTGERSMNSTNNSPITERHRRATSAATVTLFAAALLMTACGGGGDSPQRVESLGTHNEQWTLAAPGEVGMDAATLQLALNDESFRSSIIVQRHGKPVLEHYWKGYDKNTLHEIRSATKSITSLMTGIAIDKGVLKGVDQPISELLGAAYPGRPALTRNITVGHLLTMSSGLDCDDFDESSPGHQKNMYPTRDWPDFILNLSQRSTPGTQARYCTGGVTTLGRAISEASKLSVPAFAEQHLLAPLNITTMKWVTYDNGKHSSAGGLASLRPRDMLKIGQLVLQKGKWEGRQIVSEEWIAESTRSHVALFPARNRYGYLWWFGTVPLGNRLLQVHYASGNGGQYIFVIPELDMVVVFTGQNFNANTDTSTFQILTQYIVGAVK</sequence>
<dbReference type="InterPro" id="IPR001466">
    <property type="entry name" value="Beta-lactam-related"/>
</dbReference>
<proteinExistence type="predicted"/>
<dbReference type="AlphaFoldDB" id="A0A2U2HEG3"/>
<dbReference type="PANTHER" id="PTHR43283:SF7">
    <property type="entry name" value="BETA-LACTAMASE-RELATED DOMAIN-CONTAINING PROTEIN"/>
    <property type="match status" value="1"/>
</dbReference>
<reference evidence="2 3" key="1">
    <citation type="submission" date="2018-04" db="EMBL/GenBank/DDBJ databases">
        <title>Massilia violaceinigra sp. nov., a novel purple-pigmented bacterium isolated from Tianshan glacier, Xinjiang, China.</title>
        <authorList>
            <person name="Wang H."/>
        </authorList>
    </citation>
    <scope>NUCLEOTIDE SEQUENCE [LARGE SCALE GENOMIC DNA]</scope>
    <source>
        <strain evidence="2 3">B448-2</strain>
    </source>
</reference>
<organism evidence="2 3">
    <name type="scientific">Massilia glaciei</name>
    <dbReference type="NCBI Taxonomy" id="1524097"/>
    <lineage>
        <taxon>Bacteria</taxon>
        <taxon>Pseudomonadati</taxon>
        <taxon>Pseudomonadota</taxon>
        <taxon>Betaproteobacteria</taxon>
        <taxon>Burkholderiales</taxon>
        <taxon>Oxalobacteraceae</taxon>
        <taxon>Telluria group</taxon>
        <taxon>Massilia</taxon>
    </lineage>
</organism>
<feature type="domain" description="Beta-lactamase-related" evidence="1">
    <location>
        <begin position="101"/>
        <end position="373"/>
    </location>
</feature>
<dbReference type="InterPro" id="IPR050789">
    <property type="entry name" value="Diverse_Enzym_Activities"/>
</dbReference>
<dbReference type="OrthoDB" id="8582986at2"/>
<comment type="caution">
    <text evidence="2">The sequence shown here is derived from an EMBL/GenBank/DDBJ whole genome shotgun (WGS) entry which is preliminary data.</text>
</comment>
<name>A0A2U2HEG3_9BURK</name>